<evidence type="ECO:0000256" key="1">
    <source>
        <dbReference type="ARBA" id="ARBA00001974"/>
    </source>
</evidence>
<dbReference type="CDD" id="cd19943">
    <property type="entry name" value="NirB_Fer2_BFD-like_1"/>
    <property type="match status" value="1"/>
</dbReference>
<dbReference type="InterPro" id="IPR017121">
    <property type="entry name" value="Nitrite_Rdtase_lsu"/>
</dbReference>
<dbReference type="InterPro" id="IPR006067">
    <property type="entry name" value="NO2/SO3_Rdtase_4Fe4S_dom"/>
</dbReference>
<dbReference type="InterPro" id="IPR016156">
    <property type="entry name" value="FAD/NAD-linked_Rdtase_dimer_sf"/>
</dbReference>
<evidence type="ECO:0000259" key="23">
    <source>
        <dbReference type="Pfam" id="PF01077"/>
    </source>
</evidence>
<dbReference type="HOGENOM" id="CLU_003291_0_0_11"/>
<dbReference type="EC" id="1.8.7.1" evidence="5"/>
<dbReference type="GO" id="GO:0046872">
    <property type="term" value="F:metal ion binding"/>
    <property type="evidence" value="ECO:0007669"/>
    <property type="project" value="UniProtKB-KW"/>
</dbReference>
<dbReference type="InterPro" id="IPR041854">
    <property type="entry name" value="BFD-like_2Fe2S-bd_dom_sf"/>
</dbReference>
<dbReference type="InParanoid" id="E3IVK0"/>
<feature type="domain" description="NADH-rubredoxin oxidoreductase C-terminal" evidence="27">
    <location>
        <begin position="351"/>
        <end position="417"/>
    </location>
</feature>
<dbReference type="Proteomes" id="UP000002484">
    <property type="component" value="Chromosome"/>
</dbReference>
<comment type="similarity">
    <text evidence="4">Belongs to the nitrite and sulfite reductase 4Fe-4S domain family.</text>
</comment>
<organism evidence="28 29">
    <name type="scientific">Pseudofrankia inefficax (strain DSM 45817 / CECT 9037 / DDB 130130 / EuI1c)</name>
    <name type="common">Frankia inefficax</name>
    <dbReference type="NCBI Taxonomy" id="298654"/>
    <lineage>
        <taxon>Bacteria</taxon>
        <taxon>Bacillati</taxon>
        <taxon>Actinomycetota</taxon>
        <taxon>Actinomycetes</taxon>
        <taxon>Frankiales</taxon>
        <taxon>Frankiaceae</taxon>
        <taxon>Pseudofrankia</taxon>
    </lineage>
</organism>
<comment type="subunit">
    <text evidence="19">Homodimer which associates with NirD.</text>
</comment>
<dbReference type="KEGG" id="fri:FraEuI1c_4513"/>
<dbReference type="PRINTS" id="PR00397">
    <property type="entry name" value="SIROHAEM"/>
</dbReference>
<feature type="region of interest" description="Disordered" evidence="22">
    <location>
        <begin position="1"/>
        <end position="29"/>
    </location>
</feature>
<dbReference type="FunFam" id="3.30.413.10:FF:000007">
    <property type="entry name" value="Nitrite reductase [NAD(P)H] large subunit"/>
    <property type="match status" value="1"/>
</dbReference>
<dbReference type="Pfam" id="PF03460">
    <property type="entry name" value="NIR_SIR_ferr"/>
    <property type="match status" value="1"/>
</dbReference>
<dbReference type="EMBL" id="CP002299">
    <property type="protein sequence ID" value="ADP82506.1"/>
    <property type="molecule type" value="Genomic_DNA"/>
</dbReference>
<dbReference type="eggNOG" id="COG1251">
    <property type="taxonomic scope" value="Bacteria"/>
</dbReference>
<dbReference type="PANTHER" id="PTHR43809">
    <property type="entry name" value="NITRITE REDUCTASE (NADH) LARGE SUBUNIT"/>
    <property type="match status" value="1"/>
</dbReference>
<feature type="domain" description="Nitrite/Sulfite reductase ferredoxin-like" evidence="24">
    <location>
        <begin position="581"/>
        <end position="642"/>
    </location>
</feature>
<dbReference type="InterPro" id="IPR045854">
    <property type="entry name" value="NO2/SO3_Rdtase_4Fe4S_sf"/>
</dbReference>
<dbReference type="FunFam" id="3.50.50.60:FF:000033">
    <property type="entry name" value="Nitrite reductase [NAD(P)H], large subunit"/>
    <property type="match status" value="1"/>
</dbReference>
<comment type="cofactor">
    <cofactor evidence="1 20">
        <name>FAD</name>
        <dbReference type="ChEBI" id="CHEBI:57692"/>
    </cofactor>
</comment>
<keyword evidence="8 20" id="KW-0285">Flavoprotein</keyword>
<evidence type="ECO:0000259" key="26">
    <source>
        <dbReference type="Pfam" id="PF07992"/>
    </source>
</evidence>
<evidence type="ECO:0000256" key="3">
    <source>
        <dbReference type="ARBA" id="ARBA00005096"/>
    </source>
</evidence>
<dbReference type="SUPFAM" id="SSF51905">
    <property type="entry name" value="FAD/NAD(P)-binding domain"/>
    <property type="match status" value="2"/>
</dbReference>
<dbReference type="GO" id="GO:0050311">
    <property type="term" value="F:sulfite reductase (ferredoxin) activity"/>
    <property type="evidence" value="ECO:0007669"/>
    <property type="project" value="UniProtKB-EC"/>
</dbReference>
<keyword evidence="12 20" id="KW-0274">FAD</keyword>
<dbReference type="PIRSF" id="PIRSF037149">
    <property type="entry name" value="NirB"/>
    <property type="match status" value="1"/>
</dbReference>
<keyword evidence="14 21" id="KW-0408">Iron</keyword>
<dbReference type="SUPFAM" id="SSF56014">
    <property type="entry name" value="Nitrite and sulphite reductase 4Fe-4S domain-like"/>
    <property type="match status" value="1"/>
</dbReference>
<dbReference type="NCBIfam" id="NF011565">
    <property type="entry name" value="PRK14989.1"/>
    <property type="match status" value="1"/>
</dbReference>
<dbReference type="Gene3D" id="3.30.413.10">
    <property type="entry name" value="Sulfite Reductase Hemoprotein, domain 1"/>
    <property type="match status" value="1"/>
</dbReference>
<evidence type="ECO:0000256" key="15">
    <source>
        <dbReference type="ARBA" id="ARBA00023014"/>
    </source>
</evidence>
<keyword evidence="11" id="KW-0883">Thioether bond</keyword>
<feature type="binding site" evidence="21">
    <location>
        <position position="702"/>
    </location>
    <ligand>
        <name>[4Fe-4S] cluster</name>
        <dbReference type="ChEBI" id="CHEBI:49883"/>
    </ligand>
</feature>
<dbReference type="Pfam" id="PF04324">
    <property type="entry name" value="Fer2_BFD"/>
    <property type="match status" value="1"/>
</dbReference>
<feature type="binding site" evidence="21">
    <location>
        <position position="668"/>
    </location>
    <ligand>
        <name>[4Fe-4S] cluster</name>
        <dbReference type="ChEBI" id="CHEBI:49883"/>
    </ligand>
</feature>
<evidence type="ECO:0000259" key="25">
    <source>
        <dbReference type="Pfam" id="PF04324"/>
    </source>
</evidence>
<keyword evidence="13" id="KW-0560">Oxidoreductase</keyword>
<dbReference type="FunFam" id="1.10.10.1100:FF:000002">
    <property type="entry name" value="Nitrite reductase large subunit"/>
    <property type="match status" value="1"/>
</dbReference>
<comment type="pathway">
    <text evidence="3">Nitrogen metabolism; nitrate reduction (assimilation).</text>
</comment>
<keyword evidence="16 20" id="KW-0534">Nitrate assimilation</keyword>
<dbReference type="InterPro" id="IPR041575">
    <property type="entry name" value="Rubredoxin_C"/>
</dbReference>
<dbReference type="STRING" id="298654.FraEuI1c_4513"/>
<keyword evidence="6 21" id="KW-0004">4Fe-4S</keyword>
<dbReference type="InterPro" id="IPR007419">
    <property type="entry name" value="BFD-like_2Fe2S-bd_dom"/>
</dbReference>
<feature type="binding site" evidence="21">
    <location>
        <position position="706"/>
    </location>
    <ligand>
        <name>[4Fe-4S] cluster</name>
        <dbReference type="ChEBI" id="CHEBI:49883"/>
    </ligand>
</feature>
<feature type="compositionally biased region" description="Basic and acidic residues" evidence="22">
    <location>
        <begin position="865"/>
        <end position="875"/>
    </location>
</feature>
<evidence type="ECO:0000259" key="27">
    <source>
        <dbReference type="Pfam" id="PF18267"/>
    </source>
</evidence>
<dbReference type="GO" id="GO:0098809">
    <property type="term" value="F:nitrite reductase activity"/>
    <property type="evidence" value="ECO:0007669"/>
    <property type="project" value="InterPro"/>
</dbReference>
<evidence type="ECO:0000256" key="17">
    <source>
        <dbReference type="ARBA" id="ARBA00034078"/>
    </source>
</evidence>
<name>E3IVK0_PSEI1</name>
<dbReference type="PROSITE" id="PS00365">
    <property type="entry name" value="NIR_SIR"/>
    <property type="match status" value="1"/>
</dbReference>
<dbReference type="SUPFAM" id="SSF55124">
    <property type="entry name" value="Nitrite/Sulfite reductase N-terminal domain-like"/>
    <property type="match status" value="1"/>
</dbReference>
<protein>
    <recommendedName>
        <fullName evidence="5">assimilatory sulfite reductase (ferredoxin)</fullName>
        <ecNumber evidence="5">1.8.7.1</ecNumber>
    </recommendedName>
</protein>
<evidence type="ECO:0000256" key="13">
    <source>
        <dbReference type="ARBA" id="ARBA00023002"/>
    </source>
</evidence>
<dbReference type="Gene3D" id="1.10.10.1100">
    <property type="entry name" value="BFD-like [2Fe-2S]-binding domain"/>
    <property type="match status" value="1"/>
</dbReference>
<evidence type="ECO:0000256" key="4">
    <source>
        <dbReference type="ARBA" id="ARBA00010429"/>
    </source>
</evidence>
<feature type="binding site" evidence="21">
    <location>
        <position position="662"/>
    </location>
    <ligand>
        <name>[4Fe-4S] cluster</name>
        <dbReference type="ChEBI" id="CHEBI:49883"/>
    </ligand>
</feature>
<comment type="function">
    <text evidence="2">Catalyzes the reduction of sulfite to sulfide, a step in the biosynthesis of sulfur-containing amino acids and cofactors.</text>
</comment>
<evidence type="ECO:0000256" key="2">
    <source>
        <dbReference type="ARBA" id="ARBA00003247"/>
    </source>
</evidence>
<evidence type="ECO:0000256" key="7">
    <source>
        <dbReference type="ARBA" id="ARBA00022617"/>
    </source>
</evidence>
<dbReference type="GO" id="GO:0050660">
    <property type="term" value="F:flavin adenine dinucleotide binding"/>
    <property type="evidence" value="ECO:0007669"/>
    <property type="project" value="UniProtKB-UniRule"/>
</dbReference>
<dbReference type="InterPro" id="IPR005117">
    <property type="entry name" value="NiRdtase/SiRdtase_haem-b_fer"/>
</dbReference>
<evidence type="ECO:0000256" key="19">
    <source>
        <dbReference type="ARBA" id="ARBA00064211"/>
    </source>
</evidence>
<evidence type="ECO:0000256" key="16">
    <source>
        <dbReference type="ARBA" id="ARBA00023063"/>
    </source>
</evidence>
<evidence type="ECO:0000256" key="8">
    <source>
        <dbReference type="ARBA" id="ARBA00022630"/>
    </source>
</evidence>
<dbReference type="Gene3D" id="3.50.50.60">
    <property type="entry name" value="FAD/NAD(P)-binding domain"/>
    <property type="match status" value="2"/>
</dbReference>
<evidence type="ECO:0000256" key="14">
    <source>
        <dbReference type="ARBA" id="ARBA00023004"/>
    </source>
</evidence>
<dbReference type="CDD" id="cd19944">
    <property type="entry name" value="NirB_Fer2_BFD-like_2"/>
    <property type="match status" value="1"/>
</dbReference>
<dbReference type="GO" id="GO:0050661">
    <property type="term" value="F:NADP binding"/>
    <property type="evidence" value="ECO:0007669"/>
    <property type="project" value="UniProtKB-UniRule"/>
</dbReference>
<dbReference type="GO" id="GO:0015980">
    <property type="term" value="P:energy derivation by oxidation of organic compounds"/>
    <property type="evidence" value="ECO:0007669"/>
    <property type="project" value="UniProtKB-ARBA"/>
</dbReference>
<sequence>MTGRGPGARRPGERGGAADPTAAPMPTGGRLLVVGNGMVGQRLVEALRERDTDRRWQVTVLSEEPRRAYDRVALSSYFDGASAAELDLVEPGCYETPGYALHLDETAVDVDRAARTVTTSRGRVLGYDALVLATGSFPFVPPVPGRDLAGCFVYRTLEDLDAIRAAATHARTHTRGRRAGLVIGGGLLGLEAARALRLLGMSPHVVELAPRLMPLQVDEGGGALLRELIEDLDVTVHLGTSVSSIAQERDGRMLATLTNGTELDLDLVVFSAGIRPRDQLARAAGLPVGERGGVVVDDACRTADEAIFAIGECACIAGRVYGLVAPGYAMAEVLADRLLGGAAAFAGADISTKLKLLGVDVASFGDALAATPGALEVTLNDPVRRSYAKLVVSDDATTLLGGVLVGDASRYASLRPLVGRPLPGDPVAMIAPGGTEVGAGALPPDAQVCSCHAVTRAAIDTAITTEGLTDVAGLKACTKAGTGCGSCVPLLKSLLAESGVAVSTSLCEHFDQTRAELFELVRVEGIATFTELVERHGRGRGCDICKPVVASILASLEHGHILAGEQAALQDSNDHVLANIQRNGTYSVVPRVPGGEITPEKLIVLGEVARDFHLYTKITGGQRIDLLGARLEQLPAIWTRLVDAGFESGHAYGKALRTVKSCVGSTWCRYGVRDSVGLAIELELRYRGIRSPHKIKAGVSGCARECAEAQSKDIGVIATENGWNLYVGGNGGFRPRHADLLLTDVDTETLVRTIDRFIMFYVRTADRLQRTAGWVESLSRDGVDGLAYLRAVLVEDSLGIATELDEAMARHVERYQDEWAAVLDDPQMLGRFVSFVNAPDAPDPTITFVTERGQPRPTPLPTPARRADVPLEVSR</sequence>
<dbReference type="InterPro" id="IPR036136">
    <property type="entry name" value="Nit/Sulf_reduc_fer-like_dom_sf"/>
</dbReference>
<evidence type="ECO:0000259" key="24">
    <source>
        <dbReference type="Pfam" id="PF03460"/>
    </source>
</evidence>
<dbReference type="Gene3D" id="3.30.390.30">
    <property type="match status" value="1"/>
</dbReference>
<dbReference type="Pfam" id="PF18267">
    <property type="entry name" value="Rubredoxin_C"/>
    <property type="match status" value="1"/>
</dbReference>
<evidence type="ECO:0000256" key="20">
    <source>
        <dbReference type="PIRNR" id="PIRNR037149"/>
    </source>
</evidence>
<feature type="binding site" description="axial binding residue" evidence="21">
    <location>
        <position position="706"/>
    </location>
    <ligand>
        <name>siroheme</name>
        <dbReference type="ChEBI" id="CHEBI:60052"/>
    </ligand>
    <ligandPart>
        <name>Fe</name>
        <dbReference type="ChEBI" id="CHEBI:18248"/>
    </ligandPart>
</feature>
<dbReference type="Pfam" id="PF01077">
    <property type="entry name" value="NIR_SIR"/>
    <property type="match status" value="1"/>
</dbReference>
<evidence type="ECO:0000313" key="28">
    <source>
        <dbReference type="EMBL" id="ADP82506.1"/>
    </source>
</evidence>
<dbReference type="NCBIfam" id="TIGR02374">
    <property type="entry name" value="nitri_red_nirB"/>
    <property type="match status" value="1"/>
</dbReference>
<dbReference type="GO" id="GO:0020037">
    <property type="term" value="F:heme binding"/>
    <property type="evidence" value="ECO:0007669"/>
    <property type="project" value="InterPro"/>
</dbReference>
<evidence type="ECO:0000256" key="22">
    <source>
        <dbReference type="SAM" id="MobiDB-lite"/>
    </source>
</evidence>
<dbReference type="InterPro" id="IPR052034">
    <property type="entry name" value="NasD-like"/>
</dbReference>
<comment type="catalytic activity">
    <reaction evidence="18">
        <text>hydrogen sulfide + 6 oxidized [2Fe-2S]-[ferredoxin] + 3 H2O = sulfite + 6 reduced [2Fe-2S]-[ferredoxin] + 7 H(+)</text>
        <dbReference type="Rhea" id="RHEA:23132"/>
        <dbReference type="Rhea" id="RHEA-COMP:10000"/>
        <dbReference type="Rhea" id="RHEA-COMP:10001"/>
        <dbReference type="ChEBI" id="CHEBI:15377"/>
        <dbReference type="ChEBI" id="CHEBI:15378"/>
        <dbReference type="ChEBI" id="CHEBI:17359"/>
        <dbReference type="ChEBI" id="CHEBI:29919"/>
        <dbReference type="ChEBI" id="CHEBI:33737"/>
        <dbReference type="ChEBI" id="CHEBI:33738"/>
        <dbReference type="EC" id="1.8.7.1"/>
    </reaction>
</comment>
<dbReference type="Pfam" id="PF07992">
    <property type="entry name" value="Pyr_redox_2"/>
    <property type="match status" value="1"/>
</dbReference>
<accession>E3IVK0</accession>
<evidence type="ECO:0000256" key="5">
    <source>
        <dbReference type="ARBA" id="ARBA00012353"/>
    </source>
</evidence>
<evidence type="ECO:0000256" key="12">
    <source>
        <dbReference type="ARBA" id="ARBA00022827"/>
    </source>
</evidence>
<evidence type="ECO:0000256" key="18">
    <source>
        <dbReference type="ARBA" id="ARBA00049518"/>
    </source>
</evidence>
<comment type="cofactor">
    <cofactor evidence="21">
        <name>siroheme</name>
        <dbReference type="ChEBI" id="CHEBI:60052"/>
    </cofactor>
    <text evidence="21">Binds 1 siroheme per subunit.</text>
</comment>
<keyword evidence="29" id="KW-1185">Reference proteome</keyword>
<keyword evidence="7 21" id="KW-0349">Heme</keyword>
<evidence type="ECO:0000313" key="29">
    <source>
        <dbReference type="Proteomes" id="UP000002484"/>
    </source>
</evidence>
<dbReference type="AlphaFoldDB" id="E3IVK0"/>
<feature type="region of interest" description="Disordered" evidence="22">
    <location>
        <begin position="850"/>
        <end position="875"/>
    </location>
</feature>
<dbReference type="GO" id="GO:0051539">
    <property type="term" value="F:4 iron, 4 sulfur cluster binding"/>
    <property type="evidence" value="ECO:0007669"/>
    <property type="project" value="UniProtKB-KW"/>
</dbReference>
<feature type="domain" description="FAD/NAD(P)-binding" evidence="26">
    <location>
        <begin position="30"/>
        <end position="318"/>
    </location>
</feature>
<dbReference type="InterPro" id="IPR036188">
    <property type="entry name" value="FAD/NAD-bd_sf"/>
</dbReference>
<dbReference type="InterPro" id="IPR006066">
    <property type="entry name" value="NO2/SO3_Rdtase_FeS/sirohaem_BS"/>
</dbReference>
<proteinExistence type="inferred from homology"/>
<dbReference type="InterPro" id="IPR012744">
    <property type="entry name" value="Nitri_red_NirB"/>
</dbReference>
<feature type="domain" description="Nitrite/sulphite reductase 4Fe-4S" evidence="23">
    <location>
        <begin position="653"/>
        <end position="778"/>
    </location>
</feature>
<reference evidence="28 29" key="1">
    <citation type="submission" date="2010-10" db="EMBL/GenBank/DDBJ databases">
        <title>Complete sequence of Frankia sp. EuI1c.</title>
        <authorList>
            <consortium name="US DOE Joint Genome Institute"/>
            <person name="Lucas S."/>
            <person name="Copeland A."/>
            <person name="Lapidus A."/>
            <person name="Cheng J.-F."/>
            <person name="Bruce D."/>
            <person name="Goodwin L."/>
            <person name="Pitluck S."/>
            <person name="Chertkov O."/>
            <person name="Detter J.C."/>
            <person name="Han C."/>
            <person name="Tapia R."/>
            <person name="Land M."/>
            <person name="Hauser L."/>
            <person name="Jeffries C."/>
            <person name="Kyrpides N."/>
            <person name="Ivanova N."/>
            <person name="Mikhailova N."/>
            <person name="Beauchemin N."/>
            <person name="Sen A."/>
            <person name="Sur S.A."/>
            <person name="Gtari M."/>
            <person name="Wall L."/>
            <person name="Tisa L."/>
            <person name="Woyke T."/>
        </authorList>
    </citation>
    <scope>NUCLEOTIDE SEQUENCE [LARGE SCALE GENOMIC DNA]</scope>
    <source>
        <strain evidence="29">DSM 45817 / CECT 9037 / EuI1c</strain>
    </source>
</reference>
<evidence type="ECO:0000256" key="11">
    <source>
        <dbReference type="ARBA" id="ARBA00022784"/>
    </source>
</evidence>
<dbReference type="FunCoup" id="E3IVK0">
    <property type="interactions" value="2"/>
</dbReference>
<keyword evidence="10 21" id="KW-0479">Metal-binding</keyword>
<evidence type="ECO:0000256" key="10">
    <source>
        <dbReference type="ARBA" id="ARBA00022723"/>
    </source>
</evidence>
<comment type="cofactor">
    <cofactor evidence="17">
        <name>[2Fe-2S] cluster</name>
        <dbReference type="ChEBI" id="CHEBI:190135"/>
    </cofactor>
</comment>
<evidence type="ECO:0000256" key="9">
    <source>
        <dbReference type="ARBA" id="ARBA00022714"/>
    </source>
</evidence>
<keyword evidence="9" id="KW-0001">2Fe-2S</keyword>
<dbReference type="PANTHER" id="PTHR43809:SF1">
    <property type="entry name" value="NITRITE REDUCTASE (NADH) LARGE SUBUNIT"/>
    <property type="match status" value="1"/>
</dbReference>
<dbReference type="InterPro" id="IPR023753">
    <property type="entry name" value="FAD/NAD-binding_dom"/>
</dbReference>
<evidence type="ECO:0000256" key="21">
    <source>
        <dbReference type="PIRSR" id="PIRSR037149-1"/>
    </source>
</evidence>
<evidence type="ECO:0000256" key="6">
    <source>
        <dbReference type="ARBA" id="ARBA00022485"/>
    </source>
</evidence>
<feature type="domain" description="BFD-like [2Fe-2S]-binding" evidence="25">
    <location>
        <begin position="448"/>
        <end position="497"/>
    </location>
</feature>
<comment type="cofactor">
    <cofactor evidence="21">
        <name>[4Fe-4S] cluster</name>
        <dbReference type="ChEBI" id="CHEBI:49883"/>
    </cofactor>
    <text evidence="21">Binds 1 [4Fe-4S] cluster per subunit.</text>
</comment>
<gene>
    <name evidence="28" type="ordered locus">FraEuI1c_4513</name>
</gene>
<dbReference type="GO" id="GO:0042128">
    <property type="term" value="P:nitrate assimilation"/>
    <property type="evidence" value="ECO:0007669"/>
    <property type="project" value="UniProtKB-UniRule"/>
</dbReference>
<keyword evidence="15 21" id="KW-0411">Iron-sulfur</keyword>
<dbReference type="GO" id="GO:0051537">
    <property type="term" value="F:2 iron, 2 sulfur cluster binding"/>
    <property type="evidence" value="ECO:0007669"/>
    <property type="project" value="UniProtKB-KW"/>
</dbReference>
<dbReference type="PRINTS" id="PR00368">
    <property type="entry name" value="FADPNR"/>
</dbReference>
<dbReference type="UniPathway" id="UPA00653"/>